<accession>A0AAE0WV74</accession>
<comment type="caution">
    <text evidence="3">The sequence shown here is derived from an EMBL/GenBank/DDBJ whole genome shotgun (WGS) entry which is preliminary data.</text>
</comment>
<organism evidence="3 4">
    <name type="scientific">Recurvomyces mirabilis</name>
    <dbReference type="NCBI Taxonomy" id="574656"/>
    <lineage>
        <taxon>Eukaryota</taxon>
        <taxon>Fungi</taxon>
        <taxon>Dikarya</taxon>
        <taxon>Ascomycota</taxon>
        <taxon>Pezizomycotina</taxon>
        <taxon>Dothideomycetes</taxon>
        <taxon>Dothideomycetidae</taxon>
        <taxon>Mycosphaerellales</taxon>
        <taxon>Teratosphaeriaceae</taxon>
        <taxon>Recurvomyces</taxon>
    </lineage>
</organism>
<evidence type="ECO:0000313" key="3">
    <source>
        <dbReference type="EMBL" id="KAK3678458.1"/>
    </source>
</evidence>
<dbReference type="Proteomes" id="UP001274830">
    <property type="component" value="Unassembled WGS sequence"/>
</dbReference>
<sequence length="631" mass="68086">MPNLKTFATLAALATFSLAVPILPLLANPFGTIVPAPLGADKDGEHPTVVVDTHKVLSGGKECKVWHLGQDGANITPECRQWVTDADDSTSNHVIVEIQTVKLADENAVCEKWHVESHENLITPICGEIKQEPGFGPSDVEDVGVLITHLQPKRDESDVSSEVVHARSITEDLLHLVKGTKQAGMDIADETIDIARGAVGAMLPDHSDKSKRSEEGSKIKPAKIIHDLVETVKPLQPLPSLEEVQNMVAHIKDKNPGLVHFLVRLAHSDILKEKLWKQDPKMTLALDGIAEWVGDTADTMKAAQIAREQNDDGMIAMTEPALRMLIGLEKKGDEDGDERVYKEFASVEAADDVIRKAEEKVRDEAMKDKVQHLQDDGHFGVFPPVGTLNADKAAVIAGRDVAATATTSAKAATAQRAIDAILYLRARKAVDGPDVAVSLEVDTRPAAERLADLVAKLEPLPYLGEILPMTASINKMVPGAAVILARVKDSPILQQIKTQPEKTVVREVTALGSLFADPHAFLETAKQARASIAAGNLTITEPTFANLLSGYHNLTNRATLDDLPRVITNATYAAEVMTELEEDVAAHGANDSDHHDDRLQRRVLPLGVLYATFIVPSLLGAMVGGIIKSVG</sequence>
<keyword evidence="1" id="KW-0472">Membrane</keyword>
<dbReference type="EMBL" id="JAUTXT010000004">
    <property type="protein sequence ID" value="KAK3678458.1"/>
    <property type="molecule type" value="Genomic_DNA"/>
</dbReference>
<keyword evidence="2" id="KW-0732">Signal</keyword>
<keyword evidence="1" id="KW-1133">Transmembrane helix</keyword>
<evidence type="ECO:0000256" key="1">
    <source>
        <dbReference type="SAM" id="Phobius"/>
    </source>
</evidence>
<evidence type="ECO:0000256" key="2">
    <source>
        <dbReference type="SAM" id="SignalP"/>
    </source>
</evidence>
<dbReference type="AlphaFoldDB" id="A0AAE0WV74"/>
<protein>
    <recommendedName>
        <fullName evidence="5">Secreted protein</fullName>
    </recommendedName>
</protein>
<reference evidence="3" key="1">
    <citation type="submission" date="2023-07" db="EMBL/GenBank/DDBJ databases">
        <title>Black Yeasts Isolated from many extreme environments.</title>
        <authorList>
            <person name="Coleine C."/>
            <person name="Stajich J.E."/>
            <person name="Selbmann L."/>
        </authorList>
    </citation>
    <scope>NUCLEOTIDE SEQUENCE</scope>
    <source>
        <strain evidence="3">CCFEE 5485</strain>
    </source>
</reference>
<proteinExistence type="predicted"/>
<evidence type="ECO:0000313" key="4">
    <source>
        <dbReference type="Proteomes" id="UP001274830"/>
    </source>
</evidence>
<name>A0AAE0WV74_9PEZI</name>
<feature type="signal peptide" evidence="2">
    <location>
        <begin position="1"/>
        <end position="19"/>
    </location>
</feature>
<gene>
    <name evidence="3" type="ORF">LTR78_001755</name>
</gene>
<feature type="chain" id="PRO_5042294063" description="Secreted protein" evidence="2">
    <location>
        <begin position="20"/>
        <end position="631"/>
    </location>
</feature>
<evidence type="ECO:0008006" key="5">
    <source>
        <dbReference type="Google" id="ProtNLM"/>
    </source>
</evidence>
<keyword evidence="1" id="KW-0812">Transmembrane</keyword>
<feature type="transmembrane region" description="Helical" evidence="1">
    <location>
        <begin position="608"/>
        <end position="627"/>
    </location>
</feature>
<keyword evidence="4" id="KW-1185">Reference proteome</keyword>